<evidence type="ECO:0000313" key="2">
    <source>
        <dbReference type="Proteomes" id="UP000805649"/>
    </source>
</evidence>
<gene>
    <name evidence="1" type="ORF">CTRU02_214738</name>
</gene>
<reference evidence="1 2" key="1">
    <citation type="journal article" date="2020" name="Phytopathology">
        <title>Genome Sequence Resources of Colletotrichum truncatum, C. plurivorum, C. musicola, and C. sojae: Four Species Pathogenic to Soybean (Glycine max).</title>
        <authorList>
            <person name="Rogerio F."/>
            <person name="Boufleur T.R."/>
            <person name="Ciampi-Guillardi M."/>
            <person name="Sukno S.A."/>
            <person name="Thon M.R."/>
            <person name="Massola Junior N.S."/>
            <person name="Baroncelli R."/>
        </authorList>
    </citation>
    <scope>NUCLEOTIDE SEQUENCE [LARGE SCALE GENOMIC DNA]</scope>
    <source>
        <strain evidence="1 2">CMES1059</strain>
    </source>
</reference>
<evidence type="ECO:0000313" key="1">
    <source>
        <dbReference type="EMBL" id="KAL0930663.1"/>
    </source>
</evidence>
<proteinExistence type="predicted"/>
<dbReference type="Proteomes" id="UP000805649">
    <property type="component" value="Unassembled WGS sequence"/>
</dbReference>
<dbReference type="EMBL" id="VUJX02000011">
    <property type="protein sequence ID" value="KAL0930663.1"/>
    <property type="molecule type" value="Genomic_DNA"/>
</dbReference>
<sequence>MAFSLILSAPFLGAATVLFLTYIICLAVYRLYLSPLAKFPGPKLAAFSNWYEFYHDVVRPGKFATHIQSLHKQYGPIIRITPTELHIDDPSYFDTLYTRSGRRDKYDYVAGRFGFSTDSFSTSPHELHRIRRKALSPFFAAAKISDFESVIQAKVNNLCDKLAASADGQVVKLDRAFVALTTDVITQYAFGRSYNHLESPGFEETLYEAFRTIHSAGSVGQHFPFIFKILNALPIWFVKATQPDIMPLVTLRQSMRAQIGEIRQKANEKNTEADHANIFFEVINSDLPESEKSDTRLGDEAQLMIAAGLITTSWALAVATFHFATKPAISARLRKELDAAGSPTKWHELERLPYLNACVLESVRLSHGVVSRDPRLAPDAELTYGEWTIPINTPVSMTTLDVLMNEEVFPEPESFIPERWIEKPELQRYFVAFGKGSRQCLGINLALAELHITIATVFERFDFELFETEESDVQMAHAWLAPYPRLDSKGVRVKVTEHGLNK</sequence>
<keyword evidence="2" id="KW-1185">Reference proteome</keyword>
<accession>A0ACC3YFI9</accession>
<name>A0ACC3YFI9_COLTU</name>
<comment type="caution">
    <text evidence="1">The sequence shown here is derived from an EMBL/GenBank/DDBJ whole genome shotgun (WGS) entry which is preliminary data.</text>
</comment>
<organism evidence="1 2">
    <name type="scientific">Colletotrichum truncatum</name>
    <name type="common">Anthracnose fungus</name>
    <name type="synonym">Colletotrichum capsici</name>
    <dbReference type="NCBI Taxonomy" id="5467"/>
    <lineage>
        <taxon>Eukaryota</taxon>
        <taxon>Fungi</taxon>
        <taxon>Dikarya</taxon>
        <taxon>Ascomycota</taxon>
        <taxon>Pezizomycotina</taxon>
        <taxon>Sordariomycetes</taxon>
        <taxon>Hypocreomycetidae</taxon>
        <taxon>Glomerellales</taxon>
        <taxon>Glomerellaceae</taxon>
        <taxon>Colletotrichum</taxon>
        <taxon>Colletotrichum truncatum species complex</taxon>
    </lineage>
</organism>
<protein>
    <submittedName>
        <fullName evidence="1">Cytochrome p450 family protein</fullName>
    </submittedName>
</protein>